<sequence>MNAHRRSPAPTRRAIVWATRYSLAMTPRRALAFISIAPPVVALAACSSSEGRGAEAIAAWEPDTPGLTSLDCAEVFEDWATGDAPEACWTFEEGAGLADRFLTLTAQSSDTLGADPVLGPSCMEGAATGRATSCRSVWEDDDEYVVVNAGITLHSLEEAAEDGIDIEADTPLRHELTVWITDDAAVADPDDFALYHSPIAN</sequence>
<keyword evidence="1" id="KW-0732">Signal</keyword>
<accession>A0ABQ6IHY9</accession>
<evidence type="ECO:0000313" key="3">
    <source>
        <dbReference type="Proteomes" id="UP001157125"/>
    </source>
</evidence>
<feature type="signal peptide" evidence="1">
    <location>
        <begin position="1"/>
        <end position="44"/>
    </location>
</feature>
<reference evidence="3" key="1">
    <citation type="journal article" date="2019" name="Int. J. Syst. Evol. Microbiol.">
        <title>The Global Catalogue of Microorganisms (GCM) 10K type strain sequencing project: providing services to taxonomists for standard genome sequencing and annotation.</title>
        <authorList>
            <consortium name="The Broad Institute Genomics Platform"/>
            <consortium name="The Broad Institute Genome Sequencing Center for Infectious Disease"/>
            <person name="Wu L."/>
            <person name="Ma J."/>
        </authorList>
    </citation>
    <scope>NUCLEOTIDE SEQUENCE [LARGE SCALE GENOMIC DNA]</scope>
    <source>
        <strain evidence="3">NBRC 112299</strain>
    </source>
</reference>
<protein>
    <submittedName>
        <fullName evidence="2">Uncharacterized protein</fullName>
    </submittedName>
</protein>
<comment type="caution">
    <text evidence="2">The sequence shown here is derived from an EMBL/GenBank/DDBJ whole genome shotgun (WGS) entry which is preliminary data.</text>
</comment>
<gene>
    <name evidence="2" type="ORF">GCM10025876_25370</name>
</gene>
<proteinExistence type="predicted"/>
<evidence type="ECO:0000256" key="1">
    <source>
        <dbReference type="SAM" id="SignalP"/>
    </source>
</evidence>
<dbReference type="EMBL" id="BSUN01000001">
    <property type="protein sequence ID" value="GMA36333.1"/>
    <property type="molecule type" value="Genomic_DNA"/>
</dbReference>
<name>A0ABQ6IHY9_9MICO</name>
<dbReference type="Proteomes" id="UP001157125">
    <property type="component" value="Unassembled WGS sequence"/>
</dbReference>
<evidence type="ECO:0000313" key="2">
    <source>
        <dbReference type="EMBL" id="GMA36333.1"/>
    </source>
</evidence>
<organism evidence="2 3">
    <name type="scientific">Demequina litorisediminis</name>
    <dbReference type="NCBI Taxonomy" id="1849022"/>
    <lineage>
        <taxon>Bacteria</taxon>
        <taxon>Bacillati</taxon>
        <taxon>Actinomycetota</taxon>
        <taxon>Actinomycetes</taxon>
        <taxon>Micrococcales</taxon>
        <taxon>Demequinaceae</taxon>
        <taxon>Demequina</taxon>
    </lineage>
</organism>
<feature type="chain" id="PRO_5045357764" evidence="1">
    <location>
        <begin position="45"/>
        <end position="201"/>
    </location>
</feature>
<keyword evidence="3" id="KW-1185">Reference proteome</keyword>